<dbReference type="GO" id="GO:0005654">
    <property type="term" value="C:nucleoplasm"/>
    <property type="evidence" value="ECO:0007669"/>
    <property type="project" value="TreeGrafter"/>
</dbReference>
<dbReference type="Gene3D" id="1.20.120.180">
    <property type="entry name" value="Proteasome activator pa28, C-terminal domain"/>
    <property type="match status" value="1"/>
</dbReference>
<feature type="region of interest" description="Disordered" evidence="7">
    <location>
        <begin position="61"/>
        <end position="92"/>
    </location>
</feature>
<dbReference type="PANTHER" id="PTHR10660:SF5">
    <property type="entry name" value="PROTEASOME ACTIVATOR COMPLEX SUBUNIT 1"/>
    <property type="match status" value="1"/>
</dbReference>
<comment type="subunit">
    <text evidence="4">Heterodimer of PSME1 and PSME2, which forms a hexameric ring. PSME1 can form homoheptamers.</text>
</comment>
<dbReference type="Gene3D" id="1.20.5.120">
    <property type="entry name" value="Proteasome activator pa28, N-terminal domain"/>
    <property type="match status" value="1"/>
</dbReference>
<dbReference type="InterPro" id="IPR009077">
    <property type="entry name" value="Proteasome_activ_PA28"/>
</dbReference>
<comment type="function">
    <text evidence="3">Implicated in immunoproteasome assembly and required for efficient antigen processing. The PA28 activator complex enhances the generation of class I binding peptides by altering the cleavage pattern of the proteasome.</text>
</comment>
<keyword evidence="2 10" id="KW-0647">Proteasome</keyword>
<organism evidence="10">
    <name type="scientific">Callorhinchus milii</name>
    <name type="common">Ghost shark</name>
    <dbReference type="NCBI Taxonomy" id="7868"/>
    <lineage>
        <taxon>Eukaryota</taxon>
        <taxon>Metazoa</taxon>
        <taxon>Chordata</taxon>
        <taxon>Craniata</taxon>
        <taxon>Vertebrata</taxon>
        <taxon>Chondrichthyes</taxon>
        <taxon>Holocephali</taxon>
        <taxon>Chimaeriformes</taxon>
        <taxon>Callorhinchidae</taxon>
        <taxon>Callorhinchus</taxon>
    </lineage>
</organism>
<evidence type="ECO:0000256" key="4">
    <source>
        <dbReference type="ARBA" id="ARBA00038650"/>
    </source>
</evidence>
<dbReference type="SUPFAM" id="SSF47216">
    <property type="entry name" value="Proteasome activator"/>
    <property type="match status" value="1"/>
</dbReference>
<dbReference type="EMBL" id="JX208698">
    <property type="protein sequence ID" value="AFM87012.1"/>
    <property type="molecule type" value="mRNA"/>
</dbReference>
<dbReference type="InterPro" id="IPR036997">
    <property type="entry name" value="PA28_C_sf"/>
</dbReference>
<dbReference type="InterPro" id="IPR036252">
    <property type="entry name" value="Proteasome_activ_sf"/>
</dbReference>
<dbReference type="GO" id="GO:0008537">
    <property type="term" value="C:proteasome activator complex"/>
    <property type="evidence" value="ECO:0007669"/>
    <property type="project" value="InterPro"/>
</dbReference>
<evidence type="ECO:0000256" key="1">
    <source>
        <dbReference type="ARBA" id="ARBA00005883"/>
    </source>
</evidence>
<reference evidence="10" key="1">
    <citation type="journal article" date="2012" name="PLoS ONE">
        <title>Sequencing and Analysis of Full-Length cDNAs, 5'-ESTs and 3'-ESTs from a Cartilaginous Fish, the Elephant Shark (Callorhinchus milii).</title>
        <authorList>
            <person name="Tan Y.Y."/>
            <person name="Kodzius R."/>
            <person name="Tay B.H."/>
            <person name="Tay A."/>
            <person name="Brenner S."/>
            <person name="Venkatesh B."/>
        </authorList>
    </citation>
    <scope>NUCLEOTIDE SEQUENCE</scope>
    <source>
        <tissue evidence="10">Intestine</tissue>
    </source>
</reference>
<comment type="similarity">
    <text evidence="1">Belongs to the PA28 family.</text>
</comment>
<evidence type="ECO:0000313" key="10">
    <source>
        <dbReference type="EMBL" id="AFM87012.1"/>
    </source>
</evidence>
<feature type="domain" description="Proteasome activator PA28 C-terminal" evidence="9">
    <location>
        <begin position="93"/>
        <end position="234"/>
    </location>
</feature>
<proteinExistence type="evidence at transcript level"/>
<evidence type="ECO:0000256" key="6">
    <source>
        <dbReference type="ARBA" id="ARBA00041321"/>
    </source>
</evidence>
<evidence type="ECO:0000259" key="9">
    <source>
        <dbReference type="Pfam" id="PF02252"/>
    </source>
</evidence>
<dbReference type="AlphaFoldDB" id="K4GIV8"/>
<feature type="domain" description="Proteasome activator PA28 N-terminal" evidence="8">
    <location>
        <begin position="3"/>
        <end position="62"/>
    </location>
</feature>
<dbReference type="InterPro" id="IPR036996">
    <property type="entry name" value="PA28_N_sf"/>
</dbReference>
<evidence type="ECO:0000259" key="8">
    <source>
        <dbReference type="Pfam" id="PF02251"/>
    </source>
</evidence>
<accession>K4GIV8</accession>
<dbReference type="InterPro" id="IPR003186">
    <property type="entry name" value="PA28_C"/>
</dbReference>
<dbReference type="Pfam" id="PF02252">
    <property type="entry name" value="PA28_C"/>
    <property type="match status" value="1"/>
</dbReference>
<sequence>MSSAETKVDRFRQEISSEAEELVKSFFPKKLFELNKMLMMSELNLTDASLVHMELDIPLPDPSKKKKKKEKKDKDGKEKDNDDEDEGPPCGPIEVNQKVLTLIKLIKPEIRLIKEKINTITIWIQLLVPRIEDGNNFGVAVQEKVFELLTGSRTKVEGFQTQISKYFVDRGDAIAKAAKQTHVGDFRQSVHELDEAEFAEIRVMFMEIRNLYAILFDIITKNIQKVMTPRGETKGMIY</sequence>
<evidence type="ECO:0000256" key="7">
    <source>
        <dbReference type="SAM" id="MobiDB-lite"/>
    </source>
</evidence>
<evidence type="ECO:0000256" key="2">
    <source>
        <dbReference type="ARBA" id="ARBA00022942"/>
    </source>
</evidence>
<dbReference type="FunFam" id="1.20.120.180:FF:000002">
    <property type="entry name" value="Proteasome activator complex subunit 1"/>
    <property type="match status" value="1"/>
</dbReference>
<dbReference type="Pfam" id="PF02251">
    <property type="entry name" value="PA28_N"/>
    <property type="match status" value="1"/>
</dbReference>
<dbReference type="GO" id="GO:0061133">
    <property type="term" value="F:endopeptidase activator activity"/>
    <property type="evidence" value="ECO:0007669"/>
    <property type="project" value="TreeGrafter"/>
</dbReference>
<dbReference type="GO" id="GO:2000045">
    <property type="term" value="P:regulation of G1/S transition of mitotic cell cycle"/>
    <property type="evidence" value="ECO:0007669"/>
    <property type="project" value="TreeGrafter"/>
</dbReference>
<protein>
    <recommendedName>
        <fullName evidence="5">Proteasome activator complex subunit 1</fullName>
    </recommendedName>
    <alternativeName>
        <fullName evidence="6">Proteasome activator 28 subunit alpha</fullName>
    </alternativeName>
</protein>
<dbReference type="InterPro" id="IPR003185">
    <property type="entry name" value="Proteasome_activ_PA28_N"/>
</dbReference>
<name>K4GIV8_CALMI</name>
<dbReference type="GO" id="GO:0061136">
    <property type="term" value="P:regulation of proteasomal protein catabolic process"/>
    <property type="evidence" value="ECO:0007669"/>
    <property type="project" value="TreeGrafter"/>
</dbReference>
<evidence type="ECO:0000256" key="3">
    <source>
        <dbReference type="ARBA" id="ARBA00037467"/>
    </source>
</evidence>
<dbReference type="PANTHER" id="PTHR10660">
    <property type="entry name" value="PROTEASOME REGULATOR PA28"/>
    <property type="match status" value="1"/>
</dbReference>
<dbReference type="GO" id="GO:0005737">
    <property type="term" value="C:cytoplasm"/>
    <property type="evidence" value="ECO:0007669"/>
    <property type="project" value="TreeGrafter"/>
</dbReference>
<evidence type="ECO:0000256" key="5">
    <source>
        <dbReference type="ARBA" id="ARBA00039303"/>
    </source>
</evidence>